<dbReference type="InterPro" id="IPR020422">
    <property type="entry name" value="TYR_PHOSPHATASE_DUAL_dom"/>
</dbReference>
<evidence type="ECO:0000256" key="10">
    <source>
        <dbReference type="ARBA" id="ARBA00051722"/>
    </source>
</evidence>
<dbReference type="Proteomes" id="UP000039865">
    <property type="component" value="Unassembled WGS sequence"/>
</dbReference>
<dbReference type="AlphaFoldDB" id="A0A077ZWU2"/>
<dbReference type="InterPro" id="IPR000387">
    <property type="entry name" value="Tyr_Pase_dom"/>
</dbReference>
<dbReference type="GO" id="GO:0043409">
    <property type="term" value="P:negative regulation of MAPK cascade"/>
    <property type="evidence" value="ECO:0007669"/>
    <property type="project" value="TreeGrafter"/>
</dbReference>
<accession>A0A077ZWU2</accession>
<evidence type="ECO:0000313" key="14">
    <source>
        <dbReference type="EMBL" id="CDW74386.1"/>
    </source>
</evidence>
<evidence type="ECO:0000256" key="9">
    <source>
        <dbReference type="ARBA" id="ARBA00048336"/>
    </source>
</evidence>
<keyword evidence="6" id="KW-0904">Protein phosphatase</keyword>
<evidence type="ECO:0000256" key="8">
    <source>
        <dbReference type="ARBA" id="ARBA00047761"/>
    </source>
</evidence>
<comment type="catalytic activity">
    <reaction evidence="10">
        <text>O-phospho-L-tyrosyl-[protein] + H2O = L-tyrosyl-[protein] + phosphate</text>
        <dbReference type="Rhea" id="RHEA:10684"/>
        <dbReference type="Rhea" id="RHEA-COMP:10136"/>
        <dbReference type="Rhea" id="RHEA-COMP:20101"/>
        <dbReference type="ChEBI" id="CHEBI:15377"/>
        <dbReference type="ChEBI" id="CHEBI:43474"/>
        <dbReference type="ChEBI" id="CHEBI:46858"/>
        <dbReference type="ChEBI" id="CHEBI:61978"/>
        <dbReference type="EC" id="3.1.3.48"/>
    </reaction>
</comment>
<dbReference type="InParanoid" id="A0A077ZWU2"/>
<dbReference type="OrthoDB" id="10252009at2759"/>
<evidence type="ECO:0000256" key="6">
    <source>
        <dbReference type="ARBA" id="ARBA00022912"/>
    </source>
</evidence>
<dbReference type="PROSITE" id="PS50054">
    <property type="entry name" value="TYR_PHOSPHATASE_DUAL"/>
    <property type="match status" value="1"/>
</dbReference>
<dbReference type="PROSITE" id="PS50056">
    <property type="entry name" value="TYR_PHOSPHATASE_2"/>
    <property type="match status" value="1"/>
</dbReference>
<dbReference type="GO" id="GO:0008330">
    <property type="term" value="F:protein tyrosine/threonine phosphatase activity"/>
    <property type="evidence" value="ECO:0007669"/>
    <property type="project" value="TreeGrafter"/>
</dbReference>
<evidence type="ECO:0000259" key="12">
    <source>
        <dbReference type="PROSITE" id="PS50054"/>
    </source>
</evidence>
<dbReference type="Gene3D" id="3.90.190.10">
    <property type="entry name" value="Protein tyrosine phosphatase superfamily"/>
    <property type="match status" value="1"/>
</dbReference>
<evidence type="ECO:0000256" key="11">
    <source>
        <dbReference type="SAM" id="Coils"/>
    </source>
</evidence>
<comment type="catalytic activity">
    <reaction evidence="9">
        <text>O-phospho-L-threonyl-[protein] + H2O = L-threonyl-[protein] + phosphate</text>
        <dbReference type="Rhea" id="RHEA:47004"/>
        <dbReference type="Rhea" id="RHEA-COMP:11060"/>
        <dbReference type="Rhea" id="RHEA-COMP:11605"/>
        <dbReference type="ChEBI" id="CHEBI:15377"/>
        <dbReference type="ChEBI" id="CHEBI:30013"/>
        <dbReference type="ChEBI" id="CHEBI:43474"/>
        <dbReference type="ChEBI" id="CHEBI:61977"/>
        <dbReference type="EC" id="3.1.3.16"/>
    </reaction>
</comment>
<dbReference type="GO" id="GO:0005634">
    <property type="term" value="C:nucleus"/>
    <property type="evidence" value="ECO:0007669"/>
    <property type="project" value="UniProtKB-SubCell"/>
</dbReference>
<dbReference type="SUPFAM" id="SSF52799">
    <property type="entry name" value="(Phosphotyrosine protein) phosphatases II"/>
    <property type="match status" value="1"/>
</dbReference>
<dbReference type="SMART" id="SM00404">
    <property type="entry name" value="PTPc_motif"/>
    <property type="match status" value="1"/>
</dbReference>
<evidence type="ECO:0000256" key="2">
    <source>
        <dbReference type="ARBA" id="ARBA00004496"/>
    </source>
</evidence>
<dbReference type="InterPro" id="IPR003595">
    <property type="entry name" value="Tyr_Pase_cat"/>
</dbReference>
<dbReference type="GO" id="GO:0033550">
    <property type="term" value="F:MAP kinase tyrosine phosphatase activity"/>
    <property type="evidence" value="ECO:0007669"/>
    <property type="project" value="TreeGrafter"/>
</dbReference>
<organism evidence="14 15">
    <name type="scientific">Stylonychia lemnae</name>
    <name type="common">Ciliate</name>
    <dbReference type="NCBI Taxonomy" id="5949"/>
    <lineage>
        <taxon>Eukaryota</taxon>
        <taxon>Sar</taxon>
        <taxon>Alveolata</taxon>
        <taxon>Ciliophora</taxon>
        <taxon>Intramacronucleata</taxon>
        <taxon>Spirotrichea</taxon>
        <taxon>Stichotrichia</taxon>
        <taxon>Sporadotrichida</taxon>
        <taxon>Oxytrichidae</taxon>
        <taxon>Stylonychinae</taxon>
        <taxon>Stylonychia</taxon>
    </lineage>
</organism>
<dbReference type="InterPro" id="IPR000340">
    <property type="entry name" value="Dual-sp_phosphatase_cat-dom"/>
</dbReference>
<comment type="similarity">
    <text evidence="3">Belongs to the protein-tyrosine phosphatase family. Non-receptor class dual specificity subfamily.</text>
</comment>
<keyword evidence="7" id="KW-0539">Nucleus</keyword>
<keyword evidence="11" id="KW-0175">Coiled coil</keyword>
<comment type="subcellular location">
    <subcellularLocation>
        <location evidence="2">Cytoplasm</location>
    </subcellularLocation>
    <subcellularLocation>
        <location evidence="1">Nucleus</location>
    </subcellularLocation>
</comment>
<dbReference type="FunFam" id="3.90.190.10:FF:000056">
    <property type="entry name" value="Dual specificity phosphatase 12"/>
    <property type="match status" value="1"/>
</dbReference>
<proteinExistence type="inferred from homology"/>
<evidence type="ECO:0000256" key="4">
    <source>
        <dbReference type="ARBA" id="ARBA00022490"/>
    </source>
</evidence>
<feature type="coiled-coil region" evidence="11">
    <location>
        <begin position="130"/>
        <end position="157"/>
    </location>
</feature>
<dbReference type="GO" id="GO:0004722">
    <property type="term" value="F:protein serine/threonine phosphatase activity"/>
    <property type="evidence" value="ECO:0007669"/>
    <property type="project" value="UniProtKB-EC"/>
</dbReference>
<dbReference type="GO" id="GO:0005737">
    <property type="term" value="C:cytoplasm"/>
    <property type="evidence" value="ECO:0007669"/>
    <property type="project" value="UniProtKB-SubCell"/>
</dbReference>
<dbReference type="PANTHER" id="PTHR10159">
    <property type="entry name" value="DUAL SPECIFICITY PROTEIN PHOSPHATASE"/>
    <property type="match status" value="1"/>
</dbReference>
<evidence type="ECO:0000256" key="3">
    <source>
        <dbReference type="ARBA" id="ARBA00008601"/>
    </source>
</evidence>
<dbReference type="Pfam" id="PF00782">
    <property type="entry name" value="DSPc"/>
    <property type="match status" value="1"/>
</dbReference>
<dbReference type="GO" id="GO:0017017">
    <property type="term" value="F:MAP kinase tyrosine/serine/threonine phosphatase activity"/>
    <property type="evidence" value="ECO:0007669"/>
    <property type="project" value="TreeGrafter"/>
</dbReference>
<keyword evidence="4" id="KW-0963">Cytoplasm</keyword>
<dbReference type="InterPro" id="IPR016130">
    <property type="entry name" value="Tyr_Pase_AS"/>
</dbReference>
<dbReference type="CDD" id="cd14498">
    <property type="entry name" value="DSP"/>
    <property type="match status" value="1"/>
</dbReference>
<dbReference type="SMART" id="SM00195">
    <property type="entry name" value="DSPc"/>
    <property type="match status" value="1"/>
</dbReference>
<evidence type="ECO:0000256" key="5">
    <source>
        <dbReference type="ARBA" id="ARBA00022801"/>
    </source>
</evidence>
<name>A0A077ZWU2_STYLE</name>
<keyword evidence="15" id="KW-1185">Reference proteome</keyword>
<feature type="domain" description="Tyrosine specific protein phosphatases" evidence="13">
    <location>
        <begin position="67"/>
        <end position="124"/>
    </location>
</feature>
<feature type="domain" description="Tyrosine-protein phosphatase" evidence="12">
    <location>
        <begin position="5"/>
        <end position="146"/>
    </location>
</feature>
<comment type="catalytic activity">
    <reaction evidence="8">
        <text>O-phospho-L-seryl-[protein] + H2O = L-seryl-[protein] + phosphate</text>
        <dbReference type="Rhea" id="RHEA:20629"/>
        <dbReference type="Rhea" id="RHEA-COMP:9863"/>
        <dbReference type="Rhea" id="RHEA-COMP:11604"/>
        <dbReference type="ChEBI" id="CHEBI:15377"/>
        <dbReference type="ChEBI" id="CHEBI:29999"/>
        <dbReference type="ChEBI" id="CHEBI:43474"/>
        <dbReference type="ChEBI" id="CHEBI:83421"/>
        <dbReference type="EC" id="3.1.3.16"/>
    </reaction>
</comment>
<reference evidence="14 15" key="1">
    <citation type="submission" date="2014-06" db="EMBL/GenBank/DDBJ databases">
        <authorList>
            <person name="Swart Estienne"/>
        </authorList>
    </citation>
    <scope>NUCLEOTIDE SEQUENCE [LARGE SCALE GENOMIC DNA]</scope>
    <source>
        <strain evidence="14 15">130c</strain>
    </source>
</reference>
<evidence type="ECO:0000259" key="13">
    <source>
        <dbReference type="PROSITE" id="PS50056"/>
    </source>
</evidence>
<keyword evidence="5" id="KW-0378">Hydrolase</keyword>
<dbReference type="PANTHER" id="PTHR10159:SF511">
    <property type="entry name" value="DUAL SPECIFICITY PROTEIN PHOSPHATASE 1"/>
    <property type="match status" value="1"/>
</dbReference>
<dbReference type="InterPro" id="IPR029021">
    <property type="entry name" value="Prot-tyrosine_phosphatase-like"/>
</dbReference>
<protein>
    <submittedName>
        <fullName evidence="14">Uncharacterized protein</fullName>
    </submittedName>
</protein>
<evidence type="ECO:0000256" key="1">
    <source>
        <dbReference type="ARBA" id="ARBA00004123"/>
    </source>
</evidence>
<dbReference type="EMBL" id="CCKQ01003263">
    <property type="protein sequence ID" value="CDW74386.1"/>
    <property type="molecule type" value="Genomic_DNA"/>
</dbReference>
<sequence>MSVSAMNKIIDNLWLGDMVGAYNKFLLKRNGITHILTVAQGIMPKFPTQFHYKIINILDMPSANLKQHFQSCIKFIKDAVAEGGTVYVHCYAGVSRSATIIIAYLMQEHGMTFLDGMQHVRKCRWFINPNDGFKRQLQAFNRELANKRSKGDSLNKEETKVETVVKPLVVEKNVIHESVPYKNFMIEGRGGSVPPAIRNYTGLSQSEDINAKQRETLQPSAGFEKQNSAKIGNRATTTFNQIRVAYQSPIPKSSKMILKPNKFAQIRVGSSPYSPFKSGVLSTGSPIKAQVRYPSSNPMMNQNGKGFQISSQYIAQTKY</sequence>
<evidence type="ECO:0000313" key="15">
    <source>
        <dbReference type="Proteomes" id="UP000039865"/>
    </source>
</evidence>
<gene>
    <name evidence="14" type="primary">Contig6879.g331</name>
    <name evidence="14" type="ORF">STYLEM_3365</name>
</gene>
<dbReference type="PROSITE" id="PS00383">
    <property type="entry name" value="TYR_PHOSPHATASE_1"/>
    <property type="match status" value="1"/>
</dbReference>
<evidence type="ECO:0000256" key="7">
    <source>
        <dbReference type="ARBA" id="ARBA00023242"/>
    </source>
</evidence>